<dbReference type="PANTHER" id="PTHR42847:SF4">
    <property type="entry name" value="ALKANESULFONATE MONOOXYGENASE-RELATED"/>
    <property type="match status" value="1"/>
</dbReference>
<accession>A0A7K3WDG1</accession>
<keyword evidence="3" id="KW-0560">Oxidoreductase</keyword>
<evidence type="ECO:0000313" key="7">
    <source>
        <dbReference type="Proteomes" id="UP000470470"/>
    </source>
</evidence>
<keyword evidence="7" id="KW-1185">Reference proteome</keyword>
<dbReference type="CDD" id="cd01094">
    <property type="entry name" value="Alkanesulfonate_monoxygenase"/>
    <property type="match status" value="1"/>
</dbReference>
<dbReference type="GO" id="GO:0046306">
    <property type="term" value="P:alkanesulfonate catabolic process"/>
    <property type="evidence" value="ECO:0007669"/>
    <property type="project" value="TreeGrafter"/>
</dbReference>
<dbReference type="SUPFAM" id="SSF51679">
    <property type="entry name" value="Bacterial luciferase-like"/>
    <property type="match status" value="1"/>
</dbReference>
<evidence type="ECO:0000256" key="3">
    <source>
        <dbReference type="ARBA" id="ARBA00023002"/>
    </source>
</evidence>
<feature type="domain" description="Luciferase-like" evidence="5">
    <location>
        <begin position="1"/>
        <end position="327"/>
    </location>
</feature>
<keyword evidence="4" id="KW-0503">Monooxygenase</keyword>
<name>A0A7K3WDG1_9ACTN</name>
<organism evidence="6 7">
    <name type="scientific">Goekera deserti</name>
    <dbReference type="NCBI Taxonomy" id="2497753"/>
    <lineage>
        <taxon>Bacteria</taxon>
        <taxon>Bacillati</taxon>
        <taxon>Actinomycetota</taxon>
        <taxon>Actinomycetes</taxon>
        <taxon>Geodermatophilales</taxon>
        <taxon>Geodermatophilaceae</taxon>
        <taxon>Goekera</taxon>
    </lineage>
</organism>
<proteinExistence type="predicted"/>
<evidence type="ECO:0000259" key="5">
    <source>
        <dbReference type="Pfam" id="PF00296"/>
    </source>
</evidence>
<dbReference type="Gene3D" id="3.20.20.30">
    <property type="entry name" value="Luciferase-like domain"/>
    <property type="match status" value="1"/>
</dbReference>
<evidence type="ECO:0000256" key="1">
    <source>
        <dbReference type="ARBA" id="ARBA00022630"/>
    </source>
</evidence>
<evidence type="ECO:0000313" key="6">
    <source>
        <dbReference type="EMBL" id="NEL53810.1"/>
    </source>
</evidence>
<dbReference type="Proteomes" id="UP000470470">
    <property type="component" value="Unassembled WGS sequence"/>
</dbReference>
<dbReference type="InterPro" id="IPR050172">
    <property type="entry name" value="SsuD_RutA_monooxygenase"/>
</dbReference>
<dbReference type="AlphaFoldDB" id="A0A7K3WDG1"/>
<dbReference type="Pfam" id="PF00296">
    <property type="entry name" value="Bac_luciferase"/>
    <property type="match status" value="1"/>
</dbReference>
<dbReference type="InterPro" id="IPR036661">
    <property type="entry name" value="Luciferase-like_sf"/>
</dbReference>
<sequence length="364" mass="39205">MKYGVFLPNATNGFILSNGSPQYLPSFEHNKAIVQAAEAQGLDFALSMMKHKGPGGTSDFWGSCLESFSLMSGLAAVTERIELIPSVTLLATHPAVAARMIATLDDISGGRAALNLVTGWNKPEYESLGLWPGDEYFDRRYELAAEYVQVLRRLWTEDDVHHAGEFFQLAGATIKPKPRRAVPLVCAGQSPKGQDFTAAVGDYNFVMAAPDDLRGIVDGLQTYATGHGRSGVGTYALYCMIAEETDAEADRLCQSIIDTADLDAIAHLTGAAAIDTNTGGTSTQLLKSLERPAVEGNMTFLSFPVIKGSYESVARQLDELVERTGIDGILLTWPDFVDGVTKFGERVMPLLTTAASQTRLASQA</sequence>
<evidence type="ECO:0000256" key="4">
    <source>
        <dbReference type="ARBA" id="ARBA00023033"/>
    </source>
</evidence>
<dbReference type="EMBL" id="JAAGWK010000010">
    <property type="protein sequence ID" value="NEL53810.1"/>
    <property type="molecule type" value="Genomic_DNA"/>
</dbReference>
<dbReference type="PANTHER" id="PTHR42847">
    <property type="entry name" value="ALKANESULFONATE MONOOXYGENASE"/>
    <property type="match status" value="1"/>
</dbReference>
<keyword evidence="1" id="KW-0285">Flavoprotein</keyword>
<comment type="caution">
    <text evidence="6">The sequence shown here is derived from an EMBL/GenBank/DDBJ whole genome shotgun (WGS) entry which is preliminary data.</text>
</comment>
<keyword evidence="2" id="KW-0288">FMN</keyword>
<dbReference type="InterPro" id="IPR011251">
    <property type="entry name" value="Luciferase-like_dom"/>
</dbReference>
<gene>
    <name evidence="6" type="ORF">G1H19_07320</name>
</gene>
<protein>
    <submittedName>
        <fullName evidence="6">LLM class flavin-dependent oxidoreductase</fullName>
    </submittedName>
</protein>
<dbReference type="RefSeq" id="WP_162392681.1">
    <property type="nucleotide sequence ID" value="NZ_JAABOZ010000002.1"/>
</dbReference>
<dbReference type="GO" id="GO:0008726">
    <property type="term" value="F:alkanesulfonate monooxygenase activity"/>
    <property type="evidence" value="ECO:0007669"/>
    <property type="project" value="TreeGrafter"/>
</dbReference>
<reference evidence="6 7" key="1">
    <citation type="submission" date="2020-02" db="EMBL/GenBank/DDBJ databases">
        <title>The whole genome sequence of CPCC 205119.</title>
        <authorList>
            <person name="Jiang Z."/>
        </authorList>
    </citation>
    <scope>NUCLEOTIDE SEQUENCE [LARGE SCALE GENOMIC DNA]</scope>
    <source>
        <strain evidence="6 7">CPCC 205119</strain>
    </source>
</reference>
<evidence type="ECO:0000256" key="2">
    <source>
        <dbReference type="ARBA" id="ARBA00022643"/>
    </source>
</evidence>